<gene>
    <name evidence="2" type="ORF">KVH43_08625</name>
</gene>
<keyword evidence="2" id="KW-0167">Capsid protein</keyword>
<dbReference type="InterPro" id="IPR024207">
    <property type="entry name" value="CotJB_dom"/>
</dbReference>
<dbReference type="RefSeq" id="WP_218282145.1">
    <property type="nucleotide sequence ID" value="NZ_CP078093.1"/>
</dbReference>
<accession>A0ABX8R9G9</accession>
<sequence length="85" mass="10218">MHKERLDMLLKVMELEDCCVDLNLYLDTHPTDQNALMQYNTYACQLMALKNQYECIYGPLSNFGSAQSQYPFRWIEDPWPWEIEY</sequence>
<evidence type="ECO:0000259" key="1">
    <source>
        <dbReference type="Pfam" id="PF12652"/>
    </source>
</evidence>
<dbReference type="EMBL" id="CP078093">
    <property type="protein sequence ID" value="QXM05446.1"/>
    <property type="molecule type" value="Genomic_DNA"/>
</dbReference>
<evidence type="ECO:0000313" key="2">
    <source>
        <dbReference type="EMBL" id="QXM05446.1"/>
    </source>
</evidence>
<protein>
    <submittedName>
        <fullName evidence="2">Spore coat protein CotJB</fullName>
    </submittedName>
</protein>
<keyword evidence="2" id="KW-0946">Virion</keyword>
<organism evidence="2 3">
    <name type="scientific">Crassaminicella indica</name>
    <dbReference type="NCBI Taxonomy" id="2855394"/>
    <lineage>
        <taxon>Bacteria</taxon>
        <taxon>Bacillati</taxon>
        <taxon>Bacillota</taxon>
        <taxon>Clostridia</taxon>
        <taxon>Eubacteriales</taxon>
        <taxon>Clostridiaceae</taxon>
        <taxon>Crassaminicella</taxon>
    </lineage>
</organism>
<dbReference type="Proteomes" id="UP000886818">
    <property type="component" value="Chromosome"/>
</dbReference>
<dbReference type="PIRSF" id="PIRSF010606">
    <property type="entry name" value="Spore_coat_CotJB"/>
    <property type="match status" value="1"/>
</dbReference>
<keyword evidence="3" id="KW-1185">Reference proteome</keyword>
<name>A0ABX8R9G9_9CLOT</name>
<dbReference type="Pfam" id="PF12652">
    <property type="entry name" value="CotJB"/>
    <property type="match status" value="1"/>
</dbReference>
<proteinExistence type="predicted"/>
<dbReference type="InterPro" id="IPR016571">
    <property type="entry name" value="Spore_coat_assembly_CotJB"/>
</dbReference>
<reference evidence="2" key="1">
    <citation type="submission" date="2021-07" db="EMBL/GenBank/DDBJ databases">
        <title>Complete genome sequence of Crassaminicella sp. 143-21, isolated from a deep-sea hydrothermal vent.</title>
        <authorList>
            <person name="Li X."/>
        </authorList>
    </citation>
    <scope>NUCLEOTIDE SEQUENCE</scope>
    <source>
        <strain evidence="2">143-21</strain>
    </source>
</reference>
<evidence type="ECO:0000313" key="3">
    <source>
        <dbReference type="Proteomes" id="UP000886818"/>
    </source>
</evidence>
<feature type="domain" description="Protein CotJB" evidence="1">
    <location>
        <begin position="8"/>
        <end position="82"/>
    </location>
</feature>